<dbReference type="AlphaFoldDB" id="A0A1I8BKX7"/>
<evidence type="ECO:0000313" key="1">
    <source>
        <dbReference type="Proteomes" id="UP000095281"/>
    </source>
</evidence>
<accession>A0A1I8BKX7</accession>
<dbReference type="Proteomes" id="UP000095281">
    <property type="component" value="Unplaced"/>
</dbReference>
<keyword evidence="1" id="KW-1185">Reference proteome</keyword>
<protein>
    <submittedName>
        <fullName evidence="2">Uncharacterized protein</fullName>
    </submittedName>
</protein>
<evidence type="ECO:0000313" key="2">
    <source>
        <dbReference type="WBParaSite" id="MhA1_Contig296.frz3.gene8"/>
    </source>
</evidence>
<sequence length="135" mass="15876">MREMRIYISLKTLLKLTLSIYFLFHIKCLENGDLIKQIGIFQKEIVELMEDGKHQDLQAQVLSLHGEYNNAINLRHTINEFLIRIKHELVTGIPYNDYIKMNNEFNYLKNENGSGFSDLIKKSIDKNNVIYIITI</sequence>
<name>A0A1I8BKX7_MELHA</name>
<proteinExistence type="predicted"/>
<reference evidence="2" key="1">
    <citation type="submission" date="2016-11" db="UniProtKB">
        <authorList>
            <consortium name="WormBaseParasite"/>
        </authorList>
    </citation>
    <scope>IDENTIFICATION</scope>
</reference>
<organism evidence="1 2">
    <name type="scientific">Meloidogyne hapla</name>
    <name type="common">Root-knot nematode worm</name>
    <dbReference type="NCBI Taxonomy" id="6305"/>
    <lineage>
        <taxon>Eukaryota</taxon>
        <taxon>Metazoa</taxon>
        <taxon>Ecdysozoa</taxon>
        <taxon>Nematoda</taxon>
        <taxon>Chromadorea</taxon>
        <taxon>Rhabditida</taxon>
        <taxon>Tylenchina</taxon>
        <taxon>Tylenchomorpha</taxon>
        <taxon>Tylenchoidea</taxon>
        <taxon>Meloidogynidae</taxon>
        <taxon>Meloidogyninae</taxon>
        <taxon>Meloidogyne</taxon>
    </lineage>
</organism>
<dbReference type="WBParaSite" id="MhA1_Contig296.frz3.gene8">
    <property type="protein sequence ID" value="MhA1_Contig296.frz3.gene8"/>
    <property type="gene ID" value="MhA1_Contig296.frz3.gene8"/>
</dbReference>